<evidence type="ECO:0000259" key="6">
    <source>
        <dbReference type="Pfam" id="PF00669"/>
    </source>
</evidence>
<dbReference type="Gene3D" id="2.170.280.10">
    <property type="entry name" value="f41 fragment of flagellin, middle domain"/>
    <property type="match status" value="1"/>
</dbReference>
<dbReference type="GO" id="GO:0009288">
    <property type="term" value="C:bacterial-type flagellum"/>
    <property type="evidence" value="ECO:0007669"/>
    <property type="project" value="UniProtKB-SubCell"/>
</dbReference>
<dbReference type="InterPro" id="IPR046358">
    <property type="entry name" value="Flagellin_C"/>
</dbReference>
<feature type="domain" description="Flagellin N-terminal" evidence="6">
    <location>
        <begin position="1"/>
        <end position="135"/>
    </location>
</feature>
<dbReference type="Pfam" id="PF00669">
    <property type="entry name" value="Flagellin_N"/>
    <property type="match status" value="1"/>
</dbReference>
<dbReference type="Pfam" id="PF00700">
    <property type="entry name" value="Flagellin_C"/>
    <property type="match status" value="1"/>
</dbReference>
<feature type="domain" description="Flagellin C-terminal" evidence="7">
    <location>
        <begin position="373"/>
        <end position="457"/>
    </location>
</feature>
<keyword evidence="8" id="KW-0969">Cilium</keyword>
<dbReference type="InterPro" id="IPR001492">
    <property type="entry name" value="Flagellin"/>
</dbReference>
<dbReference type="GO" id="GO:0005576">
    <property type="term" value="C:extracellular region"/>
    <property type="evidence" value="ECO:0007669"/>
    <property type="project" value="UniProtKB-SubCell"/>
</dbReference>
<dbReference type="Gene3D" id="1.20.1330.10">
    <property type="entry name" value="f41 fragment of flagellin, N-terminal domain"/>
    <property type="match status" value="1"/>
</dbReference>
<evidence type="ECO:0000313" key="9">
    <source>
        <dbReference type="Proteomes" id="UP000286341"/>
    </source>
</evidence>
<dbReference type="Gene3D" id="6.10.10.10">
    <property type="entry name" value="Flagellar export chaperone, C-terminal domain"/>
    <property type="match status" value="1"/>
</dbReference>
<dbReference type="InterPro" id="IPR001029">
    <property type="entry name" value="Flagellin_N"/>
</dbReference>
<dbReference type="PANTHER" id="PTHR42792:SF2">
    <property type="entry name" value="FLAGELLIN"/>
    <property type="match status" value="1"/>
</dbReference>
<keyword evidence="8" id="KW-0282">Flagellum</keyword>
<organism evidence="8 9">
    <name type="scientific">Agathobacter rectalis</name>
    <dbReference type="NCBI Taxonomy" id="39491"/>
    <lineage>
        <taxon>Bacteria</taxon>
        <taxon>Bacillati</taxon>
        <taxon>Bacillota</taxon>
        <taxon>Clostridia</taxon>
        <taxon>Lachnospirales</taxon>
        <taxon>Lachnospiraceae</taxon>
        <taxon>Agathobacter</taxon>
    </lineage>
</organism>
<comment type="function">
    <text evidence="4">Flagellin is the subunit protein which polymerizes to form the filaments of bacterial flagella.</text>
</comment>
<evidence type="ECO:0000256" key="4">
    <source>
        <dbReference type="RuleBase" id="RU362073"/>
    </source>
</evidence>
<proteinExistence type="inferred from homology"/>
<evidence type="ECO:0000259" key="7">
    <source>
        <dbReference type="Pfam" id="PF00700"/>
    </source>
</evidence>
<feature type="region of interest" description="Disordered" evidence="5">
    <location>
        <begin position="1"/>
        <end position="25"/>
    </location>
</feature>
<name>A0A413QUQ1_9FIRM</name>
<dbReference type="Gene3D" id="2.30.220.10">
    <property type="entry name" value="f41 fragment of flagellin, C-terminal domain"/>
    <property type="match status" value="1"/>
</dbReference>
<keyword evidence="3 4" id="KW-0975">Bacterial flagellum</keyword>
<dbReference type="AlphaFoldDB" id="A0A413QUQ1"/>
<dbReference type="Proteomes" id="UP000286341">
    <property type="component" value="Unassembled WGS sequence"/>
</dbReference>
<dbReference type="SUPFAM" id="SSF64518">
    <property type="entry name" value="Phase 1 flagellin"/>
    <property type="match status" value="1"/>
</dbReference>
<evidence type="ECO:0000256" key="2">
    <source>
        <dbReference type="ARBA" id="ARBA00020110"/>
    </source>
</evidence>
<feature type="compositionally biased region" description="Polar residues" evidence="5">
    <location>
        <begin position="1"/>
        <end position="20"/>
    </location>
</feature>
<reference evidence="8 9" key="1">
    <citation type="submission" date="2018-08" db="EMBL/GenBank/DDBJ databases">
        <title>A genome reference for cultivated species of the human gut microbiota.</title>
        <authorList>
            <person name="Zou Y."/>
            <person name="Xue W."/>
            <person name="Luo G."/>
        </authorList>
    </citation>
    <scope>NUCLEOTIDE SEQUENCE [LARGE SCALE GENOMIC DNA]</scope>
    <source>
        <strain evidence="8 9">AM44-1AT</strain>
    </source>
</reference>
<accession>A0A413QUQ1</accession>
<dbReference type="PANTHER" id="PTHR42792">
    <property type="entry name" value="FLAGELLIN"/>
    <property type="match status" value="1"/>
</dbReference>
<comment type="subcellular location">
    <subcellularLocation>
        <location evidence="4">Secreted</location>
    </subcellularLocation>
    <subcellularLocation>
        <location evidence="4">Bacterial flagellum</location>
    </subcellularLocation>
</comment>
<keyword evidence="8" id="KW-0966">Cell projection</keyword>
<protein>
    <recommendedName>
        <fullName evidence="2 4">Flagellin</fullName>
    </recommendedName>
</protein>
<dbReference type="PRINTS" id="PR00207">
    <property type="entry name" value="FLAGELLIN"/>
</dbReference>
<comment type="similarity">
    <text evidence="1 4">Belongs to the bacterial flagellin family.</text>
</comment>
<evidence type="ECO:0000256" key="3">
    <source>
        <dbReference type="ARBA" id="ARBA00023143"/>
    </source>
</evidence>
<evidence type="ECO:0000256" key="5">
    <source>
        <dbReference type="SAM" id="MobiDB-lite"/>
    </source>
</evidence>
<dbReference type="InterPro" id="IPR042187">
    <property type="entry name" value="Flagellin_C_sub2"/>
</dbReference>
<sequence length="458" mass="48195">NMQAANANRMLNVTTSAQSKSTEKLSSGYRINRAADDAAGLTISEKMRKQIRGLDQASTNAQDGVSSVQTAEGALTEVHSMLQRMNELATQAANGTNSKDSDRQAIQDEIDQLTTEIDRVSETTKFNETYLLKGEAGTKTINMKAHDAGLKGTLTDNGDGTATFVMDSLKDGDSVSIGGKTYTIGSKKADVSAVVNAKITTAGDKFTVNGQEITVVANYTADKAADQKAGKYTLDDAKALVKDGATVKVGTDEYKVMTDKDNNGTDDTDASVISKDVAYGLASKELLAANQIGDTKGSAKIENAGTKADGSFKITTGQAEVANSLSFSLHVGADADMTNKIHVNIDAMDSASLGIKGLNVKDASGNAATYAVDAISDAISKVSSQRSSLGAVQNRLEHTINNLDNVVENTTTAESRIRDTDMAEEMVNYSKNNILAQAGQSMLAQANQSNQGVLSLLQ</sequence>
<keyword evidence="4" id="KW-0964">Secreted</keyword>
<evidence type="ECO:0000313" key="8">
    <source>
        <dbReference type="EMBL" id="RHA11885.1"/>
    </source>
</evidence>
<comment type="caution">
    <text evidence="8">The sequence shown here is derived from an EMBL/GenBank/DDBJ whole genome shotgun (WGS) entry which is preliminary data.</text>
</comment>
<evidence type="ECO:0000256" key="1">
    <source>
        <dbReference type="ARBA" id="ARBA00005709"/>
    </source>
</evidence>
<feature type="non-terminal residue" evidence="8">
    <location>
        <position position="1"/>
    </location>
</feature>
<dbReference type="GO" id="GO:0005198">
    <property type="term" value="F:structural molecule activity"/>
    <property type="evidence" value="ECO:0007669"/>
    <property type="project" value="UniProtKB-UniRule"/>
</dbReference>
<dbReference type="EMBL" id="QSFB01000016">
    <property type="protein sequence ID" value="RHA11885.1"/>
    <property type="molecule type" value="Genomic_DNA"/>
</dbReference>
<gene>
    <name evidence="8" type="ORF">DW948_11205</name>
</gene>
<dbReference type="RefSeq" id="WP_118342814.1">
    <property type="nucleotide sequence ID" value="NZ_QSFB01000016.1"/>
</dbReference>